<protein>
    <submittedName>
        <fullName evidence="1">Uncharacterized protein</fullName>
    </submittedName>
</protein>
<dbReference type="KEGG" id="pasa:BAOM_2327"/>
<accession>A0A3T0KRD3</accession>
<reference evidence="1 2" key="1">
    <citation type="submission" date="2018-01" db="EMBL/GenBank/DDBJ databases">
        <title>Bacillus asahii Genome sequencing and assembly.</title>
        <authorList>
            <person name="Jiang H."/>
            <person name="Feng Y."/>
            <person name="Zhao F."/>
            <person name="Lin X."/>
        </authorList>
    </citation>
    <scope>NUCLEOTIDE SEQUENCE [LARGE SCALE GENOMIC DNA]</scope>
    <source>
        <strain evidence="1 2">OM18</strain>
    </source>
</reference>
<dbReference type="EMBL" id="CP026095">
    <property type="protein sequence ID" value="AZV42936.1"/>
    <property type="molecule type" value="Genomic_DNA"/>
</dbReference>
<evidence type="ECO:0000313" key="2">
    <source>
        <dbReference type="Proteomes" id="UP000283095"/>
    </source>
</evidence>
<organism evidence="1 2">
    <name type="scientific">Peribacillus asahii</name>
    <dbReference type="NCBI Taxonomy" id="228899"/>
    <lineage>
        <taxon>Bacteria</taxon>
        <taxon>Bacillati</taxon>
        <taxon>Bacillota</taxon>
        <taxon>Bacilli</taxon>
        <taxon>Bacillales</taxon>
        <taxon>Bacillaceae</taxon>
        <taxon>Peribacillus</taxon>
    </lineage>
</organism>
<name>A0A3T0KRD3_9BACI</name>
<sequence>MILAGFCIEYLDAKRPQSLLGVQPTFRKFCTLSKFQSKKADILKGIDFFITHFLVQND</sequence>
<gene>
    <name evidence="1" type="ORF">BAOM_2327</name>
</gene>
<dbReference type="Proteomes" id="UP000283095">
    <property type="component" value="Chromosome"/>
</dbReference>
<evidence type="ECO:0000313" key="1">
    <source>
        <dbReference type="EMBL" id="AZV42936.1"/>
    </source>
</evidence>
<dbReference type="AlphaFoldDB" id="A0A3T0KRD3"/>
<proteinExistence type="predicted"/>